<comment type="caution">
    <text evidence="6">Lacks conserved residue(s) required for the propagation of feature annotation.</text>
</comment>
<evidence type="ECO:0000256" key="3">
    <source>
        <dbReference type="ARBA" id="ARBA00022840"/>
    </source>
</evidence>
<dbReference type="Gene3D" id="3.30.930.10">
    <property type="entry name" value="Bira Bifunctional Protein, Domain 2"/>
    <property type="match status" value="1"/>
</dbReference>
<dbReference type="NCBIfam" id="TIGR00121">
    <property type="entry name" value="birA_ligase"/>
    <property type="match status" value="1"/>
</dbReference>
<accession>A0A7C0U6D1</accession>
<dbReference type="Gene3D" id="1.10.10.10">
    <property type="entry name" value="Winged helix-like DNA-binding domain superfamily/Winged helix DNA-binding domain"/>
    <property type="match status" value="1"/>
</dbReference>
<dbReference type="PROSITE" id="PS51733">
    <property type="entry name" value="BPL_LPL_CATALYTIC"/>
    <property type="match status" value="1"/>
</dbReference>
<organism evidence="8">
    <name type="scientific">Thermosulfidibacter takaii</name>
    <dbReference type="NCBI Taxonomy" id="412593"/>
    <lineage>
        <taxon>Bacteria</taxon>
        <taxon>Pseudomonadati</taxon>
        <taxon>Thermosulfidibacterota</taxon>
        <taxon>Thermosulfidibacteria</taxon>
        <taxon>Thermosulfidibacterales</taxon>
        <taxon>Thermosulfidibacteraceae</taxon>
    </lineage>
</organism>
<keyword evidence="1 6" id="KW-0436">Ligase</keyword>
<sequence length="329" mass="36836">MKAESGRIQRDTTIVTTLIRHLGETVSGEAMAREVGMSRVALHKRIEVLKSQGIPIKSIPRRGYTLEEIPDLLIPPLFLALIKSQEIGRNYHFLEQTDSTNRVARELGREGAPEGTLVVAESQTRGKGRQGRSWFSPKGENLYLSLVLRPSISLLEISHITFLASVALTQVIRERISLEALIKWPNDIYIRGKKVAGILVEMESQGTKPQFLVVGVGLNVNTPPGGFPPEISTRATSLMIERSKPLLRAQILAWFMETLERWYQDLKKGHKEELLRYWRQYNYTLGRRVHLEDGREGWAVGITPQGALLVRTLGGSLLSVGAGDVEVIE</sequence>
<evidence type="ECO:0000256" key="2">
    <source>
        <dbReference type="ARBA" id="ARBA00022741"/>
    </source>
</evidence>
<comment type="similarity">
    <text evidence="6">Belongs to the biotin--protein ligase family.</text>
</comment>
<dbReference type="InterPro" id="IPR045864">
    <property type="entry name" value="aa-tRNA-synth_II/BPL/LPL"/>
</dbReference>
<dbReference type="InterPro" id="IPR003142">
    <property type="entry name" value="BPL_C"/>
</dbReference>
<proteinExistence type="inferred from homology"/>
<dbReference type="Proteomes" id="UP000885690">
    <property type="component" value="Unassembled WGS sequence"/>
</dbReference>
<dbReference type="Gene3D" id="2.30.30.100">
    <property type="match status" value="1"/>
</dbReference>
<dbReference type="EMBL" id="DQWS01000139">
    <property type="protein sequence ID" value="HDD53142.1"/>
    <property type="molecule type" value="Genomic_DNA"/>
</dbReference>
<dbReference type="SUPFAM" id="SSF46785">
    <property type="entry name" value="Winged helix' DNA-binding domain"/>
    <property type="match status" value="1"/>
</dbReference>
<dbReference type="GO" id="GO:0003677">
    <property type="term" value="F:DNA binding"/>
    <property type="evidence" value="ECO:0007669"/>
    <property type="project" value="UniProtKB-UniRule"/>
</dbReference>
<dbReference type="GO" id="GO:0006355">
    <property type="term" value="P:regulation of DNA-templated transcription"/>
    <property type="evidence" value="ECO:0007669"/>
    <property type="project" value="UniProtKB-UniRule"/>
</dbReference>
<comment type="caution">
    <text evidence="8">The sequence shown here is derived from an EMBL/GenBank/DDBJ whole genome shotgun (WGS) entry which is preliminary data.</text>
</comment>
<keyword evidence="6" id="KW-0678">Repressor</keyword>
<protein>
    <recommendedName>
        <fullName evidence="6">Bifunctional ligase/repressor BirA</fullName>
    </recommendedName>
    <alternativeName>
        <fullName evidence="6">Biotin--[acetyl-CoA-carboxylase] ligase</fullName>
        <ecNumber evidence="6">6.3.4.15</ecNumber>
    </alternativeName>
    <alternativeName>
        <fullName evidence="6">Biotin--protein ligase</fullName>
    </alternativeName>
    <alternativeName>
        <fullName evidence="6">Biotin-[acetyl-CoA carboxylase] synthetase</fullName>
    </alternativeName>
</protein>
<name>A0A7C0U6D1_9BACT</name>
<evidence type="ECO:0000313" key="8">
    <source>
        <dbReference type="EMBL" id="HDD53142.1"/>
    </source>
</evidence>
<feature type="DNA-binding region" description="H-T-H motif" evidence="6">
    <location>
        <begin position="28"/>
        <end position="47"/>
    </location>
</feature>
<dbReference type="GO" id="GO:0005524">
    <property type="term" value="F:ATP binding"/>
    <property type="evidence" value="ECO:0007669"/>
    <property type="project" value="UniProtKB-UniRule"/>
</dbReference>
<dbReference type="AlphaFoldDB" id="A0A7C0U6D1"/>
<keyword evidence="6" id="KW-0805">Transcription regulation</keyword>
<dbReference type="HAMAP" id="MF_00978">
    <property type="entry name" value="Bifunct_BirA"/>
    <property type="match status" value="1"/>
</dbReference>
<keyword evidence="3 6" id="KW-0067">ATP-binding</keyword>
<feature type="binding site" evidence="6">
    <location>
        <position position="123"/>
    </location>
    <ligand>
        <name>biotin</name>
        <dbReference type="ChEBI" id="CHEBI:57586"/>
    </ligand>
</feature>
<dbReference type="SUPFAM" id="SSF50037">
    <property type="entry name" value="C-terminal domain of transcriptional repressors"/>
    <property type="match status" value="1"/>
</dbReference>
<comment type="catalytic activity">
    <reaction evidence="5 6">
        <text>biotin + L-lysyl-[protein] + ATP = N(6)-biotinyl-L-lysyl-[protein] + AMP + diphosphate + H(+)</text>
        <dbReference type="Rhea" id="RHEA:11756"/>
        <dbReference type="Rhea" id="RHEA-COMP:9752"/>
        <dbReference type="Rhea" id="RHEA-COMP:10505"/>
        <dbReference type="ChEBI" id="CHEBI:15378"/>
        <dbReference type="ChEBI" id="CHEBI:29969"/>
        <dbReference type="ChEBI" id="CHEBI:30616"/>
        <dbReference type="ChEBI" id="CHEBI:33019"/>
        <dbReference type="ChEBI" id="CHEBI:57586"/>
        <dbReference type="ChEBI" id="CHEBI:83144"/>
        <dbReference type="ChEBI" id="CHEBI:456215"/>
        <dbReference type="EC" id="6.3.4.15"/>
    </reaction>
</comment>
<evidence type="ECO:0000259" key="7">
    <source>
        <dbReference type="PROSITE" id="PS51733"/>
    </source>
</evidence>
<keyword evidence="2 6" id="KW-0547">Nucleotide-binding</keyword>
<dbReference type="CDD" id="cd16442">
    <property type="entry name" value="BPL"/>
    <property type="match status" value="1"/>
</dbReference>
<dbReference type="SUPFAM" id="SSF55681">
    <property type="entry name" value="Class II aaRS and biotin synthetases"/>
    <property type="match status" value="1"/>
</dbReference>
<dbReference type="PANTHER" id="PTHR12835:SF5">
    <property type="entry name" value="BIOTIN--PROTEIN LIGASE"/>
    <property type="match status" value="1"/>
</dbReference>
<dbReference type="InterPro" id="IPR008988">
    <property type="entry name" value="Transcriptional_repressor_C"/>
</dbReference>
<reference evidence="8" key="1">
    <citation type="journal article" date="2020" name="mSystems">
        <title>Genome- and Community-Level Interaction Insights into Carbon Utilization and Element Cycling Functions of Hydrothermarchaeota in Hydrothermal Sediment.</title>
        <authorList>
            <person name="Zhou Z."/>
            <person name="Liu Y."/>
            <person name="Xu W."/>
            <person name="Pan J."/>
            <person name="Luo Z.H."/>
            <person name="Li M."/>
        </authorList>
    </citation>
    <scope>NUCLEOTIDE SEQUENCE [LARGE SCALE GENOMIC DNA]</scope>
    <source>
        <strain evidence="8">HyVt-115</strain>
    </source>
</reference>
<dbReference type="Pfam" id="PF02237">
    <property type="entry name" value="BPL_C"/>
    <property type="match status" value="1"/>
</dbReference>
<evidence type="ECO:0000256" key="1">
    <source>
        <dbReference type="ARBA" id="ARBA00022598"/>
    </source>
</evidence>
<feature type="domain" description="BPL/LPL catalytic" evidence="7">
    <location>
        <begin position="76"/>
        <end position="267"/>
    </location>
</feature>
<gene>
    <name evidence="6" type="primary">birA</name>
    <name evidence="8" type="ORF">ENF32_03645</name>
</gene>
<dbReference type="InterPro" id="IPR004408">
    <property type="entry name" value="Biotin_CoA_COase_ligase"/>
</dbReference>
<feature type="binding site" evidence="6">
    <location>
        <begin position="99"/>
        <end position="101"/>
    </location>
    <ligand>
        <name>biotin</name>
        <dbReference type="ChEBI" id="CHEBI:57586"/>
    </ligand>
</feature>
<feature type="binding site" evidence="6">
    <location>
        <position position="194"/>
    </location>
    <ligand>
        <name>biotin</name>
        <dbReference type="ChEBI" id="CHEBI:57586"/>
    </ligand>
</feature>
<dbReference type="PANTHER" id="PTHR12835">
    <property type="entry name" value="BIOTIN PROTEIN LIGASE"/>
    <property type="match status" value="1"/>
</dbReference>
<comment type="function">
    <text evidence="6">Acts both as a biotin--[acetyl-CoA-carboxylase] ligase and a repressor.</text>
</comment>
<keyword evidence="6" id="KW-0238">DNA-binding</keyword>
<dbReference type="InterPro" id="IPR030855">
    <property type="entry name" value="Bifunct_BirA"/>
</dbReference>
<keyword evidence="6" id="KW-0804">Transcription</keyword>
<dbReference type="InterPro" id="IPR036388">
    <property type="entry name" value="WH-like_DNA-bd_sf"/>
</dbReference>
<dbReference type="GO" id="GO:0004077">
    <property type="term" value="F:biotin--[biotin carboxyl-carrier protein] ligase activity"/>
    <property type="evidence" value="ECO:0007669"/>
    <property type="project" value="UniProtKB-UniRule"/>
</dbReference>
<dbReference type="GO" id="GO:0005737">
    <property type="term" value="C:cytoplasm"/>
    <property type="evidence" value="ECO:0007669"/>
    <property type="project" value="TreeGrafter"/>
</dbReference>
<evidence type="ECO:0000256" key="6">
    <source>
        <dbReference type="HAMAP-Rule" id="MF_00978"/>
    </source>
</evidence>
<evidence type="ECO:0000256" key="5">
    <source>
        <dbReference type="ARBA" id="ARBA00047846"/>
    </source>
</evidence>
<keyword evidence="4 6" id="KW-0092">Biotin</keyword>
<dbReference type="InterPro" id="IPR004143">
    <property type="entry name" value="BPL_LPL_catalytic"/>
</dbReference>
<dbReference type="Pfam" id="PF08279">
    <property type="entry name" value="HTH_11"/>
    <property type="match status" value="1"/>
</dbReference>
<dbReference type="InterPro" id="IPR013196">
    <property type="entry name" value="HTH_11"/>
</dbReference>
<evidence type="ECO:0000256" key="4">
    <source>
        <dbReference type="ARBA" id="ARBA00023267"/>
    </source>
</evidence>
<dbReference type="EC" id="6.3.4.15" evidence="6"/>
<dbReference type="InterPro" id="IPR036390">
    <property type="entry name" value="WH_DNA-bd_sf"/>
</dbReference>
<dbReference type="Pfam" id="PF03099">
    <property type="entry name" value="BPL_LplA_LipB"/>
    <property type="match status" value="1"/>
</dbReference>